<comment type="cofactor">
    <cofactor evidence="1 20">
        <name>FAD</name>
        <dbReference type="ChEBI" id="CHEBI:57692"/>
    </cofactor>
</comment>
<comment type="catalytic activity">
    <reaction evidence="19 20">
        <text>UDP-N-acetyl-alpha-D-muramate + NADP(+) = UDP-N-acetyl-3-O-(1-carboxyvinyl)-alpha-D-glucosamine + NADPH + H(+)</text>
        <dbReference type="Rhea" id="RHEA:12248"/>
        <dbReference type="ChEBI" id="CHEBI:15378"/>
        <dbReference type="ChEBI" id="CHEBI:57783"/>
        <dbReference type="ChEBI" id="CHEBI:58349"/>
        <dbReference type="ChEBI" id="CHEBI:68483"/>
        <dbReference type="ChEBI" id="CHEBI:70757"/>
        <dbReference type="EC" id="1.3.1.98"/>
    </reaction>
</comment>
<dbReference type="GO" id="GO:0008762">
    <property type="term" value="F:UDP-N-acetylmuramate dehydrogenase activity"/>
    <property type="evidence" value="ECO:0007669"/>
    <property type="project" value="UniProtKB-EC"/>
</dbReference>
<evidence type="ECO:0000313" key="22">
    <source>
        <dbReference type="EMBL" id="MEL0628430.1"/>
    </source>
</evidence>
<dbReference type="InterPro" id="IPR036318">
    <property type="entry name" value="FAD-bd_PCMH-like_sf"/>
</dbReference>
<dbReference type="Pfam" id="PF01565">
    <property type="entry name" value="FAD_binding_4"/>
    <property type="match status" value="1"/>
</dbReference>
<dbReference type="EMBL" id="JBAKAZ010000005">
    <property type="protein sequence ID" value="MEL0628430.1"/>
    <property type="molecule type" value="Genomic_DNA"/>
</dbReference>
<evidence type="ECO:0000256" key="16">
    <source>
        <dbReference type="ARBA" id="ARBA00023306"/>
    </source>
</evidence>
<dbReference type="PROSITE" id="PS51387">
    <property type="entry name" value="FAD_PCMH"/>
    <property type="match status" value="1"/>
</dbReference>
<evidence type="ECO:0000256" key="18">
    <source>
        <dbReference type="ARBA" id="ARBA00031026"/>
    </source>
</evidence>
<evidence type="ECO:0000256" key="9">
    <source>
        <dbReference type="ARBA" id="ARBA00022618"/>
    </source>
</evidence>
<evidence type="ECO:0000256" key="17">
    <source>
        <dbReference type="ARBA" id="ARBA00023316"/>
    </source>
</evidence>
<evidence type="ECO:0000256" key="10">
    <source>
        <dbReference type="ARBA" id="ARBA00022630"/>
    </source>
</evidence>
<proteinExistence type="inferred from homology"/>
<comment type="caution">
    <text evidence="22">The sequence shown here is derived from an EMBL/GenBank/DDBJ whole genome shotgun (WGS) entry which is preliminary data.</text>
</comment>
<organism evidence="22 23">
    <name type="scientific">Psychromonas aquatilis</name>
    <dbReference type="NCBI Taxonomy" id="2005072"/>
    <lineage>
        <taxon>Bacteria</taxon>
        <taxon>Pseudomonadati</taxon>
        <taxon>Pseudomonadota</taxon>
        <taxon>Gammaproteobacteria</taxon>
        <taxon>Alteromonadales</taxon>
        <taxon>Psychromonadaceae</taxon>
        <taxon>Psychromonas</taxon>
    </lineage>
</organism>
<evidence type="ECO:0000256" key="1">
    <source>
        <dbReference type="ARBA" id="ARBA00001974"/>
    </source>
</evidence>
<evidence type="ECO:0000256" key="3">
    <source>
        <dbReference type="ARBA" id="ARBA00004496"/>
    </source>
</evidence>
<feature type="active site" evidence="20">
    <location>
        <position position="334"/>
    </location>
</feature>
<evidence type="ECO:0000256" key="7">
    <source>
        <dbReference type="ARBA" id="ARBA00015188"/>
    </source>
</evidence>
<dbReference type="InterPro" id="IPR006094">
    <property type="entry name" value="Oxid_FAD_bind_N"/>
</dbReference>
<keyword evidence="17 20" id="KW-0961">Cell wall biogenesis/degradation</keyword>
<dbReference type="Gene3D" id="3.30.465.10">
    <property type="match status" value="1"/>
</dbReference>
<evidence type="ECO:0000256" key="12">
    <source>
        <dbReference type="ARBA" id="ARBA00022857"/>
    </source>
</evidence>
<evidence type="ECO:0000256" key="14">
    <source>
        <dbReference type="ARBA" id="ARBA00022984"/>
    </source>
</evidence>
<dbReference type="EC" id="1.3.1.98" evidence="6 20"/>
<keyword evidence="23" id="KW-1185">Reference proteome</keyword>
<dbReference type="InterPro" id="IPR011601">
    <property type="entry name" value="MurB_C"/>
</dbReference>
<dbReference type="HAMAP" id="MF_00037">
    <property type="entry name" value="MurB"/>
    <property type="match status" value="1"/>
</dbReference>
<dbReference type="InterPro" id="IPR036635">
    <property type="entry name" value="MurB_C_sf"/>
</dbReference>
<comment type="function">
    <text evidence="2 20">Cell wall formation.</text>
</comment>
<comment type="subcellular location">
    <subcellularLocation>
        <location evidence="3 20">Cytoplasm</location>
    </subcellularLocation>
</comment>
<evidence type="ECO:0000313" key="23">
    <source>
        <dbReference type="Proteomes" id="UP001369082"/>
    </source>
</evidence>
<protein>
    <recommendedName>
        <fullName evidence="7 20">UDP-N-acetylenolpyruvoylglucosamine reductase</fullName>
        <ecNumber evidence="6 20">1.3.1.98</ecNumber>
    </recommendedName>
    <alternativeName>
        <fullName evidence="18 20">UDP-N-acetylmuramate dehydrogenase</fullName>
    </alternativeName>
</protein>
<feature type="active site" evidence="20">
    <location>
        <position position="165"/>
    </location>
</feature>
<dbReference type="Pfam" id="PF02873">
    <property type="entry name" value="MurB_C"/>
    <property type="match status" value="1"/>
</dbReference>
<feature type="active site" description="Proton donor" evidence="20">
    <location>
        <position position="237"/>
    </location>
</feature>
<keyword evidence="12 20" id="KW-0521">NADP</keyword>
<dbReference type="PANTHER" id="PTHR21071:SF4">
    <property type="entry name" value="UDP-N-ACETYLENOLPYRUVOYLGLUCOSAMINE REDUCTASE"/>
    <property type="match status" value="1"/>
</dbReference>
<comment type="pathway">
    <text evidence="4 20">Cell wall biogenesis; peptidoglycan biosynthesis.</text>
</comment>
<keyword evidence="14 20" id="KW-0573">Peptidoglycan synthesis</keyword>
<evidence type="ECO:0000256" key="13">
    <source>
        <dbReference type="ARBA" id="ARBA00022960"/>
    </source>
</evidence>
<keyword evidence="10 20" id="KW-0285">Flavoprotein</keyword>
<dbReference type="NCBIfam" id="TIGR00179">
    <property type="entry name" value="murB"/>
    <property type="match status" value="1"/>
</dbReference>
<evidence type="ECO:0000256" key="20">
    <source>
        <dbReference type="HAMAP-Rule" id="MF_00037"/>
    </source>
</evidence>
<name>A0ABU9GM80_9GAMM</name>
<dbReference type="RefSeq" id="WP_341596381.1">
    <property type="nucleotide sequence ID" value="NZ_JBAKAZ010000005.1"/>
</dbReference>
<dbReference type="PANTHER" id="PTHR21071">
    <property type="entry name" value="UDP-N-ACETYLENOLPYRUVOYLGLUCOSAMINE REDUCTASE"/>
    <property type="match status" value="1"/>
</dbReference>
<evidence type="ECO:0000256" key="11">
    <source>
        <dbReference type="ARBA" id="ARBA00022827"/>
    </source>
</evidence>
<dbReference type="SUPFAM" id="SSF56194">
    <property type="entry name" value="Uridine diphospho-N-Acetylenolpyruvylglucosamine reductase, MurB, C-terminal domain"/>
    <property type="match status" value="1"/>
</dbReference>
<evidence type="ECO:0000256" key="19">
    <source>
        <dbReference type="ARBA" id="ARBA00048914"/>
    </source>
</evidence>
<reference evidence="22 23" key="1">
    <citation type="submission" date="2024-02" db="EMBL/GenBank/DDBJ databases">
        <title>Bacteria isolated from the canopy kelp, Nereocystis luetkeana.</title>
        <authorList>
            <person name="Pfister C.A."/>
            <person name="Younker I.T."/>
            <person name="Light S.H."/>
        </authorList>
    </citation>
    <scope>NUCLEOTIDE SEQUENCE [LARGE SCALE GENOMIC DNA]</scope>
    <source>
        <strain evidence="22 23">TI.1.05</strain>
    </source>
</reference>
<dbReference type="NCBIfam" id="NF000755">
    <property type="entry name" value="PRK00046.1"/>
    <property type="match status" value="1"/>
</dbReference>
<dbReference type="Gene3D" id="3.30.43.10">
    <property type="entry name" value="Uridine Diphospho-n-acetylenolpyruvylglucosamine Reductase, domain 2"/>
    <property type="match status" value="1"/>
</dbReference>
<dbReference type="InterPro" id="IPR016166">
    <property type="entry name" value="FAD-bd_PCMH"/>
</dbReference>
<dbReference type="InterPro" id="IPR003170">
    <property type="entry name" value="MurB"/>
</dbReference>
<evidence type="ECO:0000256" key="4">
    <source>
        <dbReference type="ARBA" id="ARBA00004752"/>
    </source>
</evidence>
<evidence type="ECO:0000256" key="6">
    <source>
        <dbReference type="ARBA" id="ARBA00012518"/>
    </source>
</evidence>
<dbReference type="SUPFAM" id="SSF56176">
    <property type="entry name" value="FAD-binding/transporter-associated domain-like"/>
    <property type="match status" value="1"/>
</dbReference>
<keyword evidence="13 20" id="KW-0133">Cell shape</keyword>
<keyword evidence="15 20" id="KW-0560">Oxidoreductase</keyword>
<dbReference type="Gene3D" id="3.90.78.10">
    <property type="entry name" value="UDP-N-acetylenolpyruvoylglucosamine reductase, C-terminal domain"/>
    <property type="match status" value="1"/>
</dbReference>
<dbReference type="Proteomes" id="UP001369082">
    <property type="component" value="Unassembled WGS sequence"/>
</dbReference>
<keyword evidence="11 20" id="KW-0274">FAD</keyword>
<sequence>MIEKNSSLKAFNSFSINAKAELLFRFQNLSQQPELLALIKKTKAQNKPILVLGGGSNTLFCSDFDGLVIKVELMGVDITQDQDNHLLTVAAGENWHQLVEKTIEQGVYGLENLALIPGIVGAAPVQNIGAYGVEFKDMCSSVDYIDLEDGTSHTLSNEDCLFAYRDSTFKGKLKDRALITSVSMKLPKQWQAHCRYGLLQGLDETESTVSAQQIFDSVCTIRSEKLPDPNVIGNAGSFFKNPIVSEQFCQQLLSHHPDMPHYPQEGQMEKLAAGWLIDQCGLKGKKVGGAAVHMQQALVLINDNGKATAQDVIDLAWFVREQVLLKFAVLLEHEVRFIDQDGETNLQKVVNNV</sequence>
<keyword evidence="9 20" id="KW-0132">Cell division</keyword>
<keyword evidence="16 20" id="KW-0131">Cell cycle</keyword>
<evidence type="ECO:0000256" key="15">
    <source>
        <dbReference type="ARBA" id="ARBA00023002"/>
    </source>
</evidence>
<accession>A0ABU9GM80</accession>
<keyword evidence="8 20" id="KW-0963">Cytoplasm</keyword>
<feature type="domain" description="FAD-binding PCMH-type" evidence="21">
    <location>
        <begin position="16"/>
        <end position="189"/>
    </location>
</feature>
<evidence type="ECO:0000256" key="2">
    <source>
        <dbReference type="ARBA" id="ARBA00003921"/>
    </source>
</evidence>
<evidence type="ECO:0000256" key="8">
    <source>
        <dbReference type="ARBA" id="ARBA00022490"/>
    </source>
</evidence>
<dbReference type="InterPro" id="IPR016169">
    <property type="entry name" value="FAD-bd_PCMH_sub2"/>
</dbReference>
<comment type="similarity">
    <text evidence="5 20">Belongs to the MurB family.</text>
</comment>
<evidence type="ECO:0000256" key="5">
    <source>
        <dbReference type="ARBA" id="ARBA00010485"/>
    </source>
</evidence>
<evidence type="ECO:0000259" key="21">
    <source>
        <dbReference type="PROSITE" id="PS51387"/>
    </source>
</evidence>
<dbReference type="InterPro" id="IPR016167">
    <property type="entry name" value="FAD-bd_PCMH_sub1"/>
</dbReference>
<gene>
    <name evidence="20 22" type="primary">murB</name>
    <name evidence="22" type="ORF">V6256_02305</name>
</gene>